<dbReference type="EMBL" id="CP007806">
    <property type="protein sequence ID" value="AIG27933.1"/>
    <property type="molecule type" value="Genomic_DNA"/>
</dbReference>
<dbReference type="STRING" id="1042163.BRLA_c036310"/>
<dbReference type="Pfam" id="PF10960">
    <property type="entry name" value="Holin_BhlA"/>
    <property type="match status" value="1"/>
</dbReference>
<evidence type="ECO:0000313" key="3">
    <source>
        <dbReference type="Proteomes" id="UP000005850"/>
    </source>
</evidence>
<feature type="coiled-coil region" evidence="1">
    <location>
        <begin position="59"/>
        <end position="86"/>
    </location>
</feature>
<accession>A0A075R9K7</accession>
<keyword evidence="1" id="KW-0175">Coiled coil</keyword>
<organism evidence="2 3">
    <name type="scientific">Brevibacillus laterosporus LMG 15441</name>
    <dbReference type="NCBI Taxonomy" id="1042163"/>
    <lineage>
        <taxon>Bacteria</taxon>
        <taxon>Bacillati</taxon>
        <taxon>Bacillota</taxon>
        <taxon>Bacilli</taxon>
        <taxon>Bacillales</taxon>
        <taxon>Paenibacillaceae</taxon>
        <taxon>Brevibacillus</taxon>
    </lineage>
</organism>
<reference evidence="2 3" key="1">
    <citation type="journal article" date="2011" name="J. Bacteriol.">
        <title>Genome sequence of Brevibacillus laterosporus LMG 15441, a pathogen of invertebrates.</title>
        <authorList>
            <person name="Djukic M."/>
            <person name="Poehlein A."/>
            <person name="Thurmer A."/>
            <person name="Daniel R."/>
        </authorList>
    </citation>
    <scope>NUCLEOTIDE SEQUENCE [LARGE SCALE GENOMIC DNA]</scope>
    <source>
        <strain evidence="2 3">LMG 15441</strain>
    </source>
</reference>
<evidence type="ECO:0000313" key="2">
    <source>
        <dbReference type="EMBL" id="AIG27933.1"/>
    </source>
</evidence>
<evidence type="ECO:0008006" key="4">
    <source>
        <dbReference type="Google" id="ProtNLM"/>
    </source>
</evidence>
<sequence length="88" mass="10276">MEESVMNALLQQGPFAALFVWLLFSTKKEGRDREALLVKQAQTREAKLMEHNERMVIQLERNTSTLQQIERSLSGLEMELQELKEKVE</sequence>
<dbReference type="InterPro" id="IPR024405">
    <property type="entry name" value="Phage_BhlA/UviB"/>
</dbReference>
<evidence type="ECO:0000256" key="1">
    <source>
        <dbReference type="SAM" id="Coils"/>
    </source>
</evidence>
<proteinExistence type="predicted"/>
<protein>
    <recommendedName>
        <fullName evidence="4">Bacteriocin uviB</fullName>
    </recommendedName>
</protein>
<gene>
    <name evidence="2" type="ORF">BRLA_c036310</name>
</gene>
<dbReference type="Proteomes" id="UP000005850">
    <property type="component" value="Chromosome"/>
</dbReference>
<dbReference type="RefSeq" id="WP_003336539.1">
    <property type="nucleotide sequence ID" value="NZ_CP007806.1"/>
</dbReference>
<keyword evidence="3" id="KW-1185">Reference proteome</keyword>
<dbReference type="KEGG" id="blr:BRLA_c036310"/>
<dbReference type="AlphaFoldDB" id="A0A075R9K7"/>
<name>A0A075R9K7_BRELA</name>
<dbReference type="HOGENOM" id="CLU_188958_0_0_9"/>